<keyword evidence="2" id="KW-1185">Reference proteome</keyword>
<dbReference type="EMBL" id="ML769456">
    <property type="protein sequence ID" value="KAE9400484.1"/>
    <property type="molecule type" value="Genomic_DNA"/>
</dbReference>
<evidence type="ECO:0000313" key="2">
    <source>
        <dbReference type="Proteomes" id="UP000799118"/>
    </source>
</evidence>
<dbReference type="OrthoDB" id="2340858at2759"/>
<evidence type="ECO:0000313" key="1">
    <source>
        <dbReference type="EMBL" id="KAE9400484.1"/>
    </source>
</evidence>
<organism evidence="1 2">
    <name type="scientific">Gymnopus androsaceus JB14</name>
    <dbReference type="NCBI Taxonomy" id="1447944"/>
    <lineage>
        <taxon>Eukaryota</taxon>
        <taxon>Fungi</taxon>
        <taxon>Dikarya</taxon>
        <taxon>Basidiomycota</taxon>
        <taxon>Agaricomycotina</taxon>
        <taxon>Agaricomycetes</taxon>
        <taxon>Agaricomycetidae</taxon>
        <taxon>Agaricales</taxon>
        <taxon>Marasmiineae</taxon>
        <taxon>Omphalotaceae</taxon>
        <taxon>Gymnopus</taxon>
    </lineage>
</organism>
<dbReference type="Proteomes" id="UP000799118">
    <property type="component" value="Unassembled WGS sequence"/>
</dbReference>
<accession>A0A6A4HU79</accession>
<protein>
    <submittedName>
        <fullName evidence="1">Uncharacterized protein</fullName>
    </submittedName>
</protein>
<gene>
    <name evidence="1" type="ORF">BT96DRAFT_647134</name>
</gene>
<reference evidence="1" key="1">
    <citation type="journal article" date="2019" name="Environ. Microbiol.">
        <title>Fungal ecological strategies reflected in gene transcription - a case study of two litter decomposers.</title>
        <authorList>
            <person name="Barbi F."/>
            <person name="Kohler A."/>
            <person name="Barry K."/>
            <person name="Baskaran P."/>
            <person name="Daum C."/>
            <person name="Fauchery L."/>
            <person name="Ihrmark K."/>
            <person name="Kuo A."/>
            <person name="LaButti K."/>
            <person name="Lipzen A."/>
            <person name="Morin E."/>
            <person name="Grigoriev I.V."/>
            <person name="Henrissat B."/>
            <person name="Lindahl B."/>
            <person name="Martin F."/>
        </authorList>
    </citation>
    <scope>NUCLEOTIDE SEQUENCE</scope>
    <source>
        <strain evidence="1">JB14</strain>
    </source>
</reference>
<dbReference type="AlphaFoldDB" id="A0A6A4HU79"/>
<name>A0A6A4HU79_9AGAR</name>
<sequence length="180" mass="20610">MKPWTWNEFFSACYTLRVSQHNRLREIFTLCGPVLRHADDALKTDVDEFIQRHRKKVSTALVRMKRNGPRVLISALEAIQTADSHNDENLSSLIFILQPDEDRFEPYLDTVTAELCDRVLDVIEEASGEEQQMFSALLSSTPVTASAKGNLFKSRYICQLRRNLEKGQLTIISGTRTIHL</sequence>
<proteinExistence type="predicted"/>